<evidence type="ECO:0000256" key="6">
    <source>
        <dbReference type="ARBA" id="ARBA00023136"/>
    </source>
</evidence>
<organism evidence="10 11">
    <name type="scientific">Novosphingobium piscinae</name>
    <dbReference type="NCBI Taxonomy" id="1507448"/>
    <lineage>
        <taxon>Bacteria</taxon>
        <taxon>Pseudomonadati</taxon>
        <taxon>Pseudomonadota</taxon>
        <taxon>Alphaproteobacteria</taxon>
        <taxon>Sphingomonadales</taxon>
        <taxon>Sphingomonadaceae</taxon>
        <taxon>Novosphingobium</taxon>
    </lineage>
</organism>
<keyword evidence="5 7" id="KW-1133">Transmembrane helix</keyword>
<sequence>MKWIAIRMLTGDRVKFAGLVFGVVFSTLLITQQLTIFVNLLLRGAAAVHEVPSADIWVMDPAGRTPDVTVPLPATSLQRVRGVAGVAWAAPLMRAGASVRTPDGALEPVTVVGVDDATLTGLPRTVQLGRRAALREPDAVFIDAMGARRLFGTERGALDQRLELNDRRAVVRGIVDSEPTFTNSVMLYTRYANALEFLPGSRNRLSFILVQAQAGANPFAVARQITAATGLRARVAGDFAQDGIDYIIDNTGIPINFGITVALGVIVGIAIVGLTFSLFIRDNIRQFGALKAIGVTNGTIRQMVAAQSALVALIGYGLGLALAIGFLELGRIYSDAFKGFYTPWQIPLIAAVMVACMILLTGLIALRQVLRTEPAEVFR</sequence>
<keyword evidence="3" id="KW-1003">Cell membrane</keyword>
<evidence type="ECO:0000256" key="3">
    <source>
        <dbReference type="ARBA" id="ARBA00022475"/>
    </source>
</evidence>
<dbReference type="RefSeq" id="WP_185677733.1">
    <property type="nucleotide sequence ID" value="NZ_JACLAX010000001.1"/>
</dbReference>
<keyword evidence="4 7" id="KW-0812">Transmembrane</keyword>
<dbReference type="Proteomes" id="UP000551327">
    <property type="component" value="Unassembled WGS sequence"/>
</dbReference>
<dbReference type="GO" id="GO:0005886">
    <property type="term" value="C:plasma membrane"/>
    <property type="evidence" value="ECO:0007669"/>
    <property type="project" value="UniProtKB-SubCell"/>
</dbReference>
<evidence type="ECO:0000256" key="1">
    <source>
        <dbReference type="ARBA" id="ARBA00004651"/>
    </source>
</evidence>
<evidence type="ECO:0000259" key="9">
    <source>
        <dbReference type="Pfam" id="PF12704"/>
    </source>
</evidence>
<reference evidence="10 11" key="1">
    <citation type="submission" date="2020-08" db="EMBL/GenBank/DDBJ databases">
        <title>The genome sequence of type strain Novosphingobium piscinae KCTC 42194.</title>
        <authorList>
            <person name="Liu Y."/>
        </authorList>
    </citation>
    <scope>NUCLEOTIDE SEQUENCE [LARGE SCALE GENOMIC DNA]</scope>
    <source>
        <strain evidence="10 11">KCTC 42194</strain>
    </source>
</reference>
<dbReference type="InterPro" id="IPR003838">
    <property type="entry name" value="ABC3_permease_C"/>
</dbReference>
<feature type="transmembrane region" description="Helical" evidence="7">
    <location>
        <begin position="344"/>
        <end position="366"/>
    </location>
</feature>
<protein>
    <submittedName>
        <fullName evidence="10">FtsX-like permease family protein</fullName>
    </submittedName>
</protein>
<evidence type="ECO:0000313" key="11">
    <source>
        <dbReference type="Proteomes" id="UP000551327"/>
    </source>
</evidence>
<keyword evidence="11" id="KW-1185">Reference proteome</keyword>
<feature type="domain" description="ABC3 transporter permease C-terminal" evidence="8">
    <location>
        <begin position="260"/>
        <end position="374"/>
    </location>
</feature>
<dbReference type="PANTHER" id="PTHR43738:SF1">
    <property type="entry name" value="HEMIN TRANSPORT SYSTEM PERMEASE PROTEIN HRTB-RELATED"/>
    <property type="match status" value="1"/>
</dbReference>
<feature type="transmembrane region" description="Helical" evidence="7">
    <location>
        <begin position="16"/>
        <end position="42"/>
    </location>
</feature>
<keyword evidence="6 7" id="KW-0472">Membrane</keyword>
<dbReference type="InterPro" id="IPR051125">
    <property type="entry name" value="ABC-4/HrtB_transporter"/>
</dbReference>
<evidence type="ECO:0000256" key="7">
    <source>
        <dbReference type="SAM" id="Phobius"/>
    </source>
</evidence>
<dbReference type="EMBL" id="JACLAX010000001">
    <property type="protein sequence ID" value="MBC2667866.1"/>
    <property type="molecule type" value="Genomic_DNA"/>
</dbReference>
<evidence type="ECO:0000313" key="10">
    <source>
        <dbReference type="EMBL" id="MBC2667866.1"/>
    </source>
</evidence>
<evidence type="ECO:0000259" key="8">
    <source>
        <dbReference type="Pfam" id="PF02687"/>
    </source>
</evidence>
<feature type="transmembrane region" description="Helical" evidence="7">
    <location>
        <begin position="310"/>
        <end position="332"/>
    </location>
</feature>
<keyword evidence="2" id="KW-0813">Transport</keyword>
<evidence type="ECO:0000256" key="5">
    <source>
        <dbReference type="ARBA" id="ARBA00022989"/>
    </source>
</evidence>
<comment type="caution">
    <text evidence="10">The sequence shown here is derived from an EMBL/GenBank/DDBJ whole genome shotgun (WGS) entry which is preliminary data.</text>
</comment>
<dbReference type="Pfam" id="PF02687">
    <property type="entry name" value="FtsX"/>
    <property type="match status" value="1"/>
</dbReference>
<feature type="transmembrane region" description="Helical" evidence="7">
    <location>
        <begin position="257"/>
        <end position="280"/>
    </location>
</feature>
<evidence type="ECO:0000256" key="4">
    <source>
        <dbReference type="ARBA" id="ARBA00022692"/>
    </source>
</evidence>
<dbReference type="AlphaFoldDB" id="A0A7X1FVS1"/>
<dbReference type="PANTHER" id="PTHR43738">
    <property type="entry name" value="ABC TRANSPORTER, MEMBRANE PROTEIN"/>
    <property type="match status" value="1"/>
</dbReference>
<accession>A0A7X1FVS1</accession>
<dbReference type="InterPro" id="IPR025857">
    <property type="entry name" value="MacB_PCD"/>
</dbReference>
<dbReference type="Pfam" id="PF12704">
    <property type="entry name" value="MacB_PCD"/>
    <property type="match status" value="1"/>
</dbReference>
<proteinExistence type="predicted"/>
<name>A0A7X1FVS1_9SPHN</name>
<gene>
    <name evidence="10" type="ORF">H7F53_01740</name>
</gene>
<evidence type="ECO:0000256" key="2">
    <source>
        <dbReference type="ARBA" id="ARBA00022448"/>
    </source>
</evidence>
<comment type="subcellular location">
    <subcellularLocation>
        <location evidence="1">Cell membrane</location>
        <topology evidence="1">Multi-pass membrane protein</topology>
    </subcellularLocation>
</comment>
<feature type="domain" description="MacB-like periplasmic core" evidence="9">
    <location>
        <begin position="49"/>
        <end position="227"/>
    </location>
</feature>